<keyword evidence="1" id="KW-0472">Membrane</keyword>
<feature type="transmembrane region" description="Helical" evidence="1">
    <location>
        <begin position="41"/>
        <end position="60"/>
    </location>
</feature>
<evidence type="ECO:0000313" key="2">
    <source>
        <dbReference type="EMBL" id="GHG73174.1"/>
    </source>
</evidence>
<evidence type="ECO:0008006" key="4">
    <source>
        <dbReference type="Google" id="ProtNLM"/>
    </source>
</evidence>
<organism evidence="2 3">
    <name type="scientific">Alishewanella longhuensis</name>
    <dbReference type="NCBI Taxonomy" id="1091037"/>
    <lineage>
        <taxon>Bacteria</taxon>
        <taxon>Pseudomonadati</taxon>
        <taxon>Pseudomonadota</taxon>
        <taxon>Gammaproteobacteria</taxon>
        <taxon>Alteromonadales</taxon>
        <taxon>Alteromonadaceae</taxon>
        <taxon>Alishewanella</taxon>
    </lineage>
</organism>
<name>A0ABQ3L2K7_9ALTE</name>
<evidence type="ECO:0000313" key="3">
    <source>
        <dbReference type="Proteomes" id="UP000659697"/>
    </source>
</evidence>
<feature type="transmembrane region" description="Helical" evidence="1">
    <location>
        <begin position="104"/>
        <end position="127"/>
    </location>
</feature>
<proteinExistence type="predicted"/>
<accession>A0ABQ3L2K7</accession>
<sequence length="128" mass="14739">METLVQLVVLVSLPIYLGVRHYSEYESFDNTLWGLSEKFATGLFLAYVCFFLVVGKDYLYSLQQFGADYRKFSTFFVYPSFSFAIAMFPRIAAEYCDNYFDLAAAGMCRVVSIFGWLFLVFLLIIVVV</sequence>
<dbReference type="EMBL" id="BNAO01000007">
    <property type="protein sequence ID" value="GHG73174.1"/>
    <property type="molecule type" value="Genomic_DNA"/>
</dbReference>
<feature type="transmembrane region" description="Helical" evidence="1">
    <location>
        <begin position="72"/>
        <end position="92"/>
    </location>
</feature>
<keyword evidence="1" id="KW-1133">Transmembrane helix</keyword>
<keyword evidence="3" id="KW-1185">Reference proteome</keyword>
<protein>
    <recommendedName>
        <fullName evidence="4">C4-dicarboxylate ABC transporter</fullName>
    </recommendedName>
</protein>
<keyword evidence="1" id="KW-0812">Transmembrane</keyword>
<evidence type="ECO:0000256" key="1">
    <source>
        <dbReference type="SAM" id="Phobius"/>
    </source>
</evidence>
<dbReference type="Proteomes" id="UP000659697">
    <property type="component" value="Unassembled WGS sequence"/>
</dbReference>
<gene>
    <name evidence="2" type="ORF">GCM10010919_25780</name>
</gene>
<reference evidence="3" key="1">
    <citation type="journal article" date="2019" name="Int. J. Syst. Evol. Microbiol.">
        <title>The Global Catalogue of Microorganisms (GCM) 10K type strain sequencing project: providing services to taxonomists for standard genome sequencing and annotation.</title>
        <authorList>
            <consortium name="The Broad Institute Genomics Platform"/>
            <consortium name="The Broad Institute Genome Sequencing Center for Infectious Disease"/>
            <person name="Wu L."/>
            <person name="Ma J."/>
        </authorList>
    </citation>
    <scope>NUCLEOTIDE SEQUENCE [LARGE SCALE GENOMIC DNA]</scope>
    <source>
        <strain evidence="3">CGMCC 1.7003</strain>
    </source>
</reference>
<comment type="caution">
    <text evidence="2">The sequence shown here is derived from an EMBL/GenBank/DDBJ whole genome shotgun (WGS) entry which is preliminary data.</text>
</comment>